<dbReference type="PANTHER" id="PTHR21310">
    <property type="entry name" value="AMINOGLYCOSIDE PHOSPHOTRANSFERASE-RELATED-RELATED"/>
    <property type="match status" value="1"/>
</dbReference>
<gene>
    <name evidence="2" type="ORF">L207DRAFT_557889</name>
</gene>
<dbReference type="AlphaFoldDB" id="A0A2J6R418"/>
<dbReference type="EMBL" id="KZ613956">
    <property type="protein sequence ID" value="PMD33261.1"/>
    <property type="molecule type" value="Genomic_DNA"/>
</dbReference>
<sequence length="245" mass="28578">MVSFNHEVIPTRSRHSSRITKIEGGDLLFIKQHLEIPAPRLYFMYRDDDAKVYIVMDAVAGDTLENLWPILSFEAKSRIMKNLGSIIKELHSLLPPKLYGSITEGNIPSECGPFQNEHEFNMALARKSRSNWAYSRRHGYISDFFENNLSRALRDHPPTFTHADLQPKNIIVRQLPLNEQDLEKGHELTLVDWESVAWHPNYWEYANAVLAYFWEDDWLNMLETTITPYPAEAVMIKMVWQDLIC</sequence>
<dbReference type="Proteomes" id="UP000235786">
    <property type="component" value="Unassembled WGS sequence"/>
</dbReference>
<dbReference type="InterPro" id="IPR011009">
    <property type="entry name" value="Kinase-like_dom_sf"/>
</dbReference>
<reference evidence="2 3" key="1">
    <citation type="submission" date="2016-04" db="EMBL/GenBank/DDBJ databases">
        <title>A degradative enzymes factory behind the ericoid mycorrhizal symbiosis.</title>
        <authorList>
            <consortium name="DOE Joint Genome Institute"/>
            <person name="Martino E."/>
            <person name="Morin E."/>
            <person name="Grelet G."/>
            <person name="Kuo A."/>
            <person name="Kohler A."/>
            <person name="Daghino S."/>
            <person name="Barry K."/>
            <person name="Choi C."/>
            <person name="Cichocki N."/>
            <person name="Clum A."/>
            <person name="Copeland A."/>
            <person name="Hainaut M."/>
            <person name="Haridas S."/>
            <person name="Labutti K."/>
            <person name="Lindquist E."/>
            <person name="Lipzen A."/>
            <person name="Khouja H.-R."/>
            <person name="Murat C."/>
            <person name="Ohm R."/>
            <person name="Olson A."/>
            <person name="Spatafora J."/>
            <person name="Veneault-Fourrey C."/>
            <person name="Henrissat B."/>
            <person name="Grigoriev I."/>
            <person name="Martin F."/>
            <person name="Perotto S."/>
        </authorList>
    </citation>
    <scope>NUCLEOTIDE SEQUENCE [LARGE SCALE GENOMIC DNA]</scope>
    <source>
        <strain evidence="2 3">F</strain>
    </source>
</reference>
<name>A0A2J6R418_HYAVF</name>
<protein>
    <recommendedName>
        <fullName evidence="1">Aminoglycoside phosphotransferase domain-containing protein</fullName>
    </recommendedName>
</protein>
<proteinExistence type="predicted"/>
<evidence type="ECO:0000313" key="3">
    <source>
        <dbReference type="Proteomes" id="UP000235786"/>
    </source>
</evidence>
<evidence type="ECO:0000313" key="2">
    <source>
        <dbReference type="EMBL" id="PMD33261.1"/>
    </source>
</evidence>
<dbReference type="InterPro" id="IPR051678">
    <property type="entry name" value="AGP_Transferase"/>
</dbReference>
<dbReference type="PANTHER" id="PTHR21310:SF48">
    <property type="entry name" value="AMINOGLYCOSIDE PHOSPHOTRANSFERASE DOMAIN-CONTAINING PROTEIN"/>
    <property type="match status" value="1"/>
</dbReference>
<organism evidence="2 3">
    <name type="scientific">Hyaloscypha variabilis (strain UAMH 11265 / GT02V1 / F)</name>
    <name type="common">Meliniomyces variabilis</name>
    <dbReference type="NCBI Taxonomy" id="1149755"/>
    <lineage>
        <taxon>Eukaryota</taxon>
        <taxon>Fungi</taxon>
        <taxon>Dikarya</taxon>
        <taxon>Ascomycota</taxon>
        <taxon>Pezizomycotina</taxon>
        <taxon>Leotiomycetes</taxon>
        <taxon>Helotiales</taxon>
        <taxon>Hyaloscyphaceae</taxon>
        <taxon>Hyaloscypha</taxon>
        <taxon>Hyaloscypha variabilis</taxon>
    </lineage>
</organism>
<dbReference type="Pfam" id="PF01636">
    <property type="entry name" value="APH"/>
    <property type="match status" value="1"/>
</dbReference>
<dbReference type="InterPro" id="IPR002575">
    <property type="entry name" value="Aminoglycoside_PTrfase"/>
</dbReference>
<dbReference type="STRING" id="1149755.A0A2J6R418"/>
<dbReference type="Gene3D" id="3.90.1200.10">
    <property type="match status" value="1"/>
</dbReference>
<keyword evidence="3" id="KW-1185">Reference proteome</keyword>
<accession>A0A2J6R418</accession>
<dbReference type="OrthoDB" id="4177236at2759"/>
<evidence type="ECO:0000259" key="1">
    <source>
        <dbReference type="Pfam" id="PF01636"/>
    </source>
</evidence>
<dbReference type="SUPFAM" id="SSF56112">
    <property type="entry name" value="Protein kinase-like (PK-like)"/>
    <property type="match status" value="1"/>
</dbReference>
<feature type="domain" description="Aminoglycoside phosphotransferase" evidence="1">
    <location>
        <begin position="32"/>
        <end position="217"/>
    </location>
</feature>